<dbReference type="AlphaFoldDB" id="A0A6C0EEI0"/>
<keyword evidence="2" id="KW-0396">Initiation factor</keyword>
<dbReference type="Gene3D" id="3.30.30.170">
    <property type="match status" value="1"/>
</dbReference>
<reference evidence="5" key="1">
    <citation type="journal article" date="2020" name="Nature">
        <title>Giant virus diversity and host interactions through global metagenomics.</title>
        <authorList>
            <person name="Schulz F."/>
            <person name="Roux S."/>
            <person name="Paez-Espino D."/>
            <person name="Jungbluth S."/>
            <person name="Walsh D.A."/>
            <person name="Denef V.J."/>
            <person name="McMahon K.D."/>
            <person name="Konstantinidis K.T."/>
            <person name="Eloe-Fadrosh E.A."/>
            <person name="Kyrpides N.C."/>
            <person name="Woyke T."/>
        </authorList>
    </citation>
    <scope>NUCLEOTIDE SEQUENCE</scope>
    <source>
        <strain evidence="5">GVMAG-M-3300023179-27</strain>
    </source>
</reference>
<dbReference type="Pfam" id="PF01873">
    <property type="entry name" value="eIF-5_eIF-2B"/>
    <property type="match status" value="1"/>
</dbReference>
<dbReference type="SUPFAM" id="SSF100966">
    <property type="entry name" value="Translation initiation factor 2 beta, aIF2beta, N-terminal domain"/>
    <property type="match status" value="1"/>
</dbReference>
<dbReference type="InterPro" id="IPR002735">
    <property type="entry name" value="Transl_init_fac_IF2/IF5_dom"/>
</dbReference>
<accession>A0A6C0EEI0</accession>
<dbReference type="SMART" id="SM00653">
    <property type="entry name" value="eIF2B_5"/>
    <property type="match status" value="1"/>
</dbReference>
<sequence>MEYDTYELLQRAFDKLNAIKTPLKKTVVTPNVLIENKRTKITNISDFCMSINRKENDIVDYLKSELSADVVMSNEGLKITGIFRLPQIKTTLGNYIKKYVICKSCKSKETTVKKISGSRIVICDTCKSENYL</sequence>
<dbReference type="GO" id="GO:0003743">
    <property type="term" value="F:translation initiation factor activity"/>
    <property type="evidence" value="ECO:0007669"/>
    <property type="project" value="UniProtKB-KW"/>
</dbReference>
<organism evidence="5">
    <name type="scientific">viral metagenome</name>
    <dbReference type="NCBI Taxonomy" id="1070528"/>
    <lineage>
        <taxon>unclassified sequences</taxon>
        <taxon>metagenomes</taxon>
        <taxon>organismal metagenomes</taxon>
    </lineage>
</organism>
<dbReference type="InterPro" id="IPR016189">
    <property type="entry name" value="Transl_init_fac_IF2/IF5_N"/>
</dbReference>
<proteinExistence type="inferred from homology"/>
<comment type="similarity">
    <text evidence="1">Belongs to the eIF-2-beta/eIF-5 family.</text>
</comment>
<dbReference type="PANTHER" id="PTHR23001">
    <property type="entry name" value="EUKARYOTIC TRANSLATION INITIATION FACTOR"/>
    <property type="match status" value="1"/>
</dbReference>
<evidence type="ECO:0000259" key="4">
    <source>
        <dbReference type="SMART" id="SM00653"/>
    </source>
</evidence>
<dbReference type="EMBL" id="MN739774">
    <property type="protein sequence ID" value="QHT25745.1"/>
    <property type="molecule type" value="Genomic_DNA"/>
</dbReference>
<evidence type="ECO:0000313" key="5">
    <source>
        <dbReference type="EMBL" id="QHT25745.1"/>
    </source>
</evidence>
<name>A0A6C0EEI0_9ZZZZ</name>
<protein>
    <recommendedName>
        <fullName evidence="4">Translation initiation factor IF2/IF5 domain-containing protein</fullName>
    </recommendedName>
</protein>
<feature type="domain" description="Translation initiation factor IF2/IF5" evidence="4">
    <location>
        <begin position="22"/>
        <end position="129"/>
    </location>
</feature>
<dbReference type="SUPFAM" id="SSF75689">
    <property type="entry name" value="Zinc-binding domain of translation initiation factor 2 beta"/>
    <property type="match status" value="1"/>
</dbReference>
<dbReference type="PANTHER" id="PTHR23001:SF3">
    <property type="entry name" value="EUKARYOTIC TRANSLATION INITIATION FACTOR 2 SUBUNIT 2"/>
    <property type="match status" value="1"/>
</dbReference>
<dbReference type="InterPro" id="IPR045196">
    <property type="entry name" value="IF2/IF5"/>
</dbReference>
<keyword evidence="3" id="KW-0648">Protein biosynthesis</keyword>
<evidence type="ECO:0000256" key="2">
    <source>
        <dbReference type="ARBA" id="ARBA00022540"/>
    </source>
</evidence>
<dbReference type="InterPro" id="IPR016190">
    <property type="entry name" value="Transl_init_fac_IF2/IF5_Zn-bd"/>
</dbReference>
<evidence type="ECO:0000256" key="3">
    <source>
        <dbReference type="ARBA" id="ARBA00022917"/>
    </source>
</evidence>
<evidence type="ECO:0000256" key="1">
    <source>
        <dbReference type="ARBA" id="ARBA00010397"/>
    </source>
</evidence>